<dbReference type="EMBL" id="JBEAFC010000005">
    <property type="protein sequence ID" value="KAL1555903.1"/>
    <property type="molecule type" value="Genomic_DNA"/>
</dbReference>
<dbReference type="Proteomes" id="UP001567538">
    <property type="component" value="Unassembled WGS sequence"/>
</dbReference>
<proteinExistence type="predicted"/>
<accession>A0ABD1HK27</accession>
<gene>
    <name evidence="1" type="ORF">AAHA92_11586</name>
</gene>
<protein>
    <submittedName>
        <fullName evidence="1">Disease resistance protein</fullName>
    </submittedName>
</protein>
<dbReference type="AlphaFoldDB" id="A0ABD1HK27"/>
<organism evidence="1 2">
    <name type="scientific">Salvia divinorum</name>
    <name type="common">Maria pastora</name>
    <name type="synonym">Diviner's sage</name>
    <dbReference type="NCBI Taxonomy" id="28513"/>
    <lineage>
        <taxon>Eukaryota</taxon>
        <taxon>Viridiplantae</taxon>
        <taxon>Streptophyta</taxon>
        <taxon>Embryophyta</taxon>
        <taxon>Tracheophyta</taxon>
        <taxon>Spermatophyta</taxon>
        <taxon>Magnoliopsida</taxon>
        <taxon>eudicotyledons</taxon>
        <taxon>Gunneridae</taxon>
        <taxon>Pentapetalae</taxon>
        <taxon>asterids</taxon>
        <taxon>lamiids</taxon>
        <taxon>Lamiales</taxon>
        <taxon>Lamiaceae</taxon>
        <taxon>Nepetoideae</taxon>
        <taxon>Mentheae</taxon>
        <taxon>Salviinae</taxon>
        <taxon>Salvia</taxon>
        <taxon>Salvia subgen. Calosphace</taxon>
    </lineage>
</organism>
<evidence type="ECO:0000313" key="2">
    <source>
        <dbReference type="Proteomes" id="UP001567538"/>
    </source>
</evidence>
<comment type="caution">
    <text evidence="1">The sequence shown here is derived from an EMBL/GenBank/DDBJ whole genome shotgun (WGS) entry which is preliminary data.</text>
</comment>
<sequence length="74" mass="8822">MDAFRKQVAKQQQAVIKQLWLLMRLRCRCIINWRNCTDLLEPEGSFRKSYLTFTALGYKHIEADMVFISKLENI</sequence>
<keyword evidence="2" id="KW-1185">Reference proteome</keyword>
<evidence type="ECO:0000313" key="1">
    <source>
        <dbReference type="EMBL" id="KAL1555903.1"/>
    </source>
</evidence>
<reference evidence="1 2" key="1">
    <citation type="submission" date="2024-06" db="EMBL/GenBank/DDBJ databases">
        <title>A chromosome level genome sequence of Diviner's sage (Salvia divinorum).</title>
        <authorList>
            <person name="Ford S.A."/>
            <person name="Ro D.-K."/>
            <person name="Ness R.W."/>
            <person name="Phillips M.A."/>
        </authorList>
    </citation>
    <scope>NUCLEOTIDE SEQUENCE [LARGE SCALE GENOMIC DNA]</scope>
    <source>
        <strain evidence="1">SAF-2024a</strain>
        <tissue evidence="1">Leaf</tissue>
    </source>
</reference>
<name>A0ABD1HK27_SALDI</name>